<dbReference type="OrthoDB" id="166375at2759"/>
<comment type="subcellular location">
    <subcellularLocation>
        <location evidence="1">Nucleus</location>
    </subcellularLocation>
</comment>
<gene>
    <name evidence="7" type="ORF">SISSUDRAFT_1046773</name>
</gene>
<evidence type="ECO:0000259" key="6">
    <source>
        <dbReference type="PROSITE" id="PS51360"/>
    </source>
</evidence>
<dbReference type="STRING" id="1314776.A0A166DK32"/>
<keyword evidence="4" id="KW-0539">Nucleus</keyword>
<proteinExistence type="predicted"/>
<dbReference type="SUPFAM" id="SSF159042">
    <property type="entry name" value="Plus3-like"/>
    <property type="match status" value="1"/>
</dbReference>
<evidence type="ECO:0000256" key="1">
    <source>
        <dbReference type="ARBA" id="ARBA00004123"/>
    </source>
</evidence>
<dbReference type="Proteomes" id="UP000076798">
    <property type="component" value="Unassembled WGS sequence"/>
</dbReference>
<evidence type="ECO:0000313" key="8">
    <source>
        <dbReference type="Proteomes" id="UP000076798"/>
    </source>
</evidence>
<feature type="compositionally biased region" description="Basic and acidic residues" evidence="5">
    <location>
        <begin position="1"/>
        <end position="22"/>
    </location>
</feature>
<dbReference type="EMBL" id="KV428060">
    <property type="protein sequence ID" value="KZT38611.1"/>
    <property type="molecule type" value="Genomic_DNA"/>
</dbReference>
<dbReference type="PROSITE" id="PS51360">
    <property type="entry name" value="PLUS3"/>
    <property type="match status" value="1"/>
</dbReference>
<keyword evidence="2" id="KW-0805">Transcription regulation</keyword>
<dbReference type="Pfam" id="PF03126">
    <property type="entry name" value="Plus-3"/>
    <property type="match status" value="1"/>
</dbReference>
<feature type="region of interest" description="Disordered" evidence="5">
    <location>
        <begin position="1"/>
        <end position="32"/>
    </location>
</feature>
<dbReference type="PANTHER" id="PTHR13115">
    <property type="entry name" value="RNA POLYMERASE-ASSOCIATED PROTEIN RTF1 HOMOLOG"/>
    <property type="match status" value="1"/>
</dbReference>
<evidence type="ECO:0000256" key="4">
    <source>
        <dbReference type="ARBA" id="ARBA00023242"/>
    </source>
</evidence>
<evidence type="ECO:0000256" key="5">
    <source>
        <dbReference type="SAM" id="MobiDB-lite"/>
    </source>
</evidence>
<dbReference type="InterPro" id="IPR036128">
    <property type="entry name" value="Plus3-like_sf"/>
</dbReference>
<organism evidence="7 8">
    <name type="scientific">Sistotremastrum suecicum HHB10207 ss-3</name>
    <dbReference type="NCBI Taxonomy" id="1314776"/>
    <lineage>
        <taxon>Eukaryota</taxon>
        <taxon>Fungi</taxon>
        <taxon>Dikarya</taxon>
        <taxon>Basidiomycota</taxon>
        <taxon>Agaricomycotina</taxon>
        <taxon>Agaricomycetes</taxon>
        <taxon>Sistotremastrales</taxon>
        <taxon>Sistotremastraceae</taxon>
        <taxon>Sistotremastrum</taxon>
    </lineage>
</organism>
<dbReference type="SMART" id="SM00719">
    <property type="entry name" value="Plus3"/>
    <property type="match status" value="1"/>
</dbReference>
<dbReference type="AlphaFoldDB" id="A0A166DK32"/>
<keyword evidence="3" id="KW-0804">Transcription</keyword>
<evidence type="ECO:0000256" key="3">
    <source>
        <dbReference type="ARBA" id="ARBA00023163"/>
    </source>
</evidence>
<sequence>MVSNIEEHENEKQAEAGKRRLNDTGSLPPRLSKRYKYDHRLMEIVQKAQEEARLKEIERDMSADATFAETKQVTLTRDVLCSHCSLESFEKLIKGAMVRYSMGYSKTGEALYRLYEIIGVGENTPEAYRVNGQKIDRTLQMKHGDKARSFRLDNVSNSSPTKAEFQALTEARKQGGVKMPTKRELREKAEQLKEWHIEIAEPAQQASPILTAAPPAKTSTKPNDPHTRTVVKKKKIIMAPFSASRKQPR</sequence>
<evidence type="ECO:0000313" key="7">
    <source>
        <dbReference type="EMBL" id="KZT38611.1"/>
    </source>
</evidence>
<feature type="domain" description="Plus3" evidence="6">
    <location>
        <begin position="64"/>
        <end position="197"/>
    </location>
</feature>
<dbReference type="GO" id="GO:0003677">
    <property type="term" value="F:DNA binding"/>
    <property type="evidence" value="ECO:0007669"/>
    <property type="project" value="InterPro"/>
</dbReference>
<dbReference type="InterPro" id="IPR004343">
    <property type="entry name" value="Plus-3_dom"/>
</dbReference>
<keyword evidence="8" id="KW-1185">Reference proteome</keyword>
<dbReference type="Gene3D" id="3.90.70.200">
    <property type="entry name" value="Plus-3 domain"/>
    <property type="match status" value="1"/>
</dbReference>
<name>A0A166DK32_9AGAM</name>
<accession>A0A166DK32</accession>
<evidence type="ECO:0000256" key="2">
    <source>
        <dbReference type="ARBA" id="ARBA00023015"/>
    </source>
</evidence>
<dbReference type="GO" id="GO:0016593">
    <property type="term" value="C:Cdc73/Paf1 complex"/>
    <property type="evidence" value="ECO:0007669"/>
    <property type="project" value="TreeGrafter"/>
</dbReference>
<reference evidence="7 8" key="1">
    <citation type="journal article" date="2016" name="Mol. Biol. Evol.">
        <title>Comparative Genomics of Early-Diverging Mushroom-Forming Fungi Provides Insights into the Origins of Lignocellulose Decay Capabilities.</title>
        <authorList>
            <person name="Nagy L.G."/>
            <person name="Riley R."/>
            <person name="Tritt A."/>
            <person name="Adam C."/>
            <person name="Daum C."/>
            <person name="Floudas D."/>
            <person name="Sun H."/>
            <person name="Yadav J.S."/>
            <person name="Pangilinan J."/>
            <person name="Larsson K.H."/>
            <person name="Matsuura K."/>
            <person name="Barry K."/>
            <person name="Labutti K."/>
            <person name="Kuo R."/>
            <person name="Ohm R.A."/>
            <person name="Bhattacharya S.S."/>
            <person name="Shirouzu T."/>
            <person name="Yoshinaga Y."/>
            <person name="Martin F.M."/>
            <person name="Grigoriev I.V."/>
            <person name="Hibbett D.S."/>
        </authorList>
    </citation>
    <scope>NUCLEOTIDE SEQUENCE [LARGE SCALE GENOMIC DNA]</scope>
    <source>
        <strain evidence="7 8">HHB10207 ss-3</strain>
    </source>
</reference>
<dbReference type="GO" id="GO:1990269">
    <property type="term" value="F:RNA polymerase II C-terminal domain phosphoserine binding"/>
    <property type="evidence" value="ECO:0007669"/>
    <property type="project" value="TreeGrafter"/>
</dbReference>
<dbReference type="PANTHER" id="PTHR13115:SF8">
    <property type="entry name" value="RNA POLYMERASE-ASSOCIATED PROTEIN RTF1 HOMOLOG"/>
    <property type="match status" value="1"/>
</dbReference>
<protein>
    <recommendedName>
        <fullName evidence="6">Plus3 domain-containing protein</fullName>
    </recommendedName>
</protein>